<feature type="domain" description="Transposable element P transposase-like RNase H" evidence="2">
    <location>
        <begin position="212"/>
        <end position="347"/>
    </location>
</feature>
<keyword evidence="1" id="KW-0732">Signal</keyword>
<dbReference type="Pfam" id="PF21787">
    <property type="entry name" value="TNP-like_RNaseH_N"/>
    <property type="match status" value="1"/>
</dbReference>
<organism evidence="4">
    <name type="scientific">Ixodes ricinus</name>
    <name type="common">Common tick</name>
    <name type="synonym">Acarus ricinus</name>
    <dbReference type="NCBI Taxonomy" id="34613"/>
    <lineage>
        <taxon>Eukaryota</taxon>
        <taxon>Metazoa</taxon>
        <taxon>Ecdysozoa</taxon>
        <taxon>Arthropoda</taxon>
        <taxon>Chelicerata</taxon>
        <taxon>Arachnida</taxon>
        <taxon>Acari</taxon>
        <taxon>Parasitiformes</taxon>
        <taxon>Ixodida</taxon>
        <taxon>Ixodoidea</taxon>
        <taxon>Ixodidae</taxon>
        <taxon>Ixodinae</taxon>
        <taxon>Ixodes</taxon>
    </lineage>
</organism>
<dbReference type="EMBL" id="GBIH01001769">
    <property type="protein sequence ID" value="JAC92941.1"/>
    <property type="molecule type" value="mRNA"/>
</dbReference>
<name>A0A090X8S5_IXORI</name>
<proteinExistence type="evidence at transcript level"/>
<accession>A0A090X8S5</accession>
<dbReference type="AlphaFoldDB" id="A0A090X8S5"/>
<dbReference type="Pfam" id="PF21788">
    <property type="entry name" value="TNP-like_GBD"/>
    <property type="match status" value="1"/>
</dbReference>
<protein>
    <submittedName>
        <fullName evidence="4">Putative p-element</fullName>
    </submittedName>
</protein>
<evidence type="ECO:0000256" key="1">
    <source>
        <dbReference type="SAM" id="SignalP"/>
    </source>
</evidence>
<feature type="chain" id="PRO_5001868957" evidence="1">
    <location>
        <begin position="17"/>
        <end position="802"/>
    </location>
</feature>
<evidence type="ECO:0000313" key="4">
    <source>
        <dbReference type="EMBL" id="JAC92941.1"/>
    </source>
</evidence>
<evidence type="ECO:0000259" key="3">
    <source>
        <dbReference type="Pfam" id="PF21788"/>
    </source>
</evidence>
<evidence type="ECO:0000259" key="2">
    <source>
        <dbReference type="Pfam" id="PF21787"/>
    </source>
</evidence>
<feature type="domain" description="Transposable element P transposase-like GTP-binding insertion" evidence="3">
    <location>
        <begin position="378"/>
        <end position="499"/>
    </location>
</feature>
<dbReference type="InterPro" id="IPR048365">
    <property type="entry name" value="TNP-like_RNaseH_N"/>
</dbReference>
<dbReference type="InterPro" id="IPR048366">
    <property type="entry name" value="TNP-like_GBD"/>
</dbReference>
<sequence length="802" mass="88964">MLFCALARALPILTAAHPSEMQSCDWEFVPNADAAVGSLQVSVQKSNMAGSILIRTVGQRSVLKQSAVPSSLAAGSSVQPGTPQGTTPWTGLQQASSSVISSVGALVQKRMMEQVSGLKRKLCALQKRIRSLEAENTNLRNGLKSYLNKDQVLRLTTKTVRGSAWSEGTVVKGLKVRLSCGSESYNVVRELVAPLPSERTLQRRLQQHKFPPGILIEMMKPLEVKVGLMSPAERHAVLMMDEIQLNEGLDYDATTGTVIGRPTIGLSSGKLPASCLATHGFVFMLGGMSTRWKQTVAYEFTENSFSAATVKTTIDTLIRRCEQIGIKVHALVTDMGGGNQALWRKYGILVGKHSKETCYANHPCDPARRLYFVADVPHLLKNLRNHLTRGQDIYLPDEVVRKNALPTDTVSIKQVEQLLELDEQSDMRVAPRLKKACISPGHYAKMKVGPAYTLFHHDTAAGLRYLVKLGRLDEEALTTAWFFEQVQRWFELMSSRTKVVAFSHKAQAGLDFLKDFITLFQDLAIGSRVRVWKPIQTGVVLSTTSAMELQTMMVGDHQFEYLLFSRLSQDALENLFSTIRLKNPVPRPKEFKSALRTVTLAQFLRPSSHGSYTKADGELLVGLENSAPEDPDPPPLQPGLLDLDTAEQDSFEYLCGYAVQQVKKNLKTCDNCSAAICAEQPMQDANDLVRLKSYTSNRMALVVPSKATLSLLEAAERYYRRNEKLVIDNSLSIHNLRSSILDATGPCEIPVCHDVPMKLLRCFLSTRLHMTLRKLNQQIRDKKQSAKCGSRSVGMRHAVVNI</sequence>
<feature type="signal peptide" evidence="1">
    <location>
        <begin position="1"/>
        <end position="16"/>
    </location>
</feature>
<reference evidence="4" key="1">
    <citation type="journal article" date="2015" name="PLoS Negl. Trop. Dis.">
        <title>Deep Sequencing Analysis of the Ixodes ricinus Haemocytome.</title>
        <authorList>
            <person name="Kotsyfakis M."/>
            <person name="Kopacek P."/>
            <person name="Franta Z."/>
            <person name="Pedra J.H."/>
            <person name="Ribeiro J.M."/>
        </authorList>
    </citation>
    <scope>NUCLEOTIDE SEQUENCE</scope>
</reference>